<proteinExistence type="predicted"/>
<protein>
    <submittedName>
        <fullName evidence="1">Uncharacterized protein</fullName>
    </submittedName>
</protein>
<organism evidence="1">
    <name type="scientific">uncultured bacterium Contigcl_1542</name>
    <dbReference type="NCBI Taxonomy" id="1393651"/>
    <lineage>
        <taxon>Bacteria</taxon>
        <taxon>environmental samples</taxon>
    </lineage>
</organism>
<reference evidence="1" key="1">
    <citation type="journal article" date="2013" name="PLoS ONE">
        <title>Metagenomic insights into the carbohydrate-active enzymes carried by the microorganisms adhering to solid digesta in the rumen of cows.</title>
        <authorList>
            <person name="Wang L."/>
            <person name="Hatem A."/>
            <person name="Catalyurek U.V."/>
            <person name="Morrison M."/>
            <person name="Yu Z."/>
        </authorList>
    </citation>
    <scope>NUCLEOTIDE SEQUENCE</scope>
</reference>
<sequence length="117" mass="13187">MAIDLKKNRLRIHKSTLREMGSPEFVRLLFSPERGAIGVVTGSSEIPKAEEIRVIYDKPNEAGTFDIYSKYLVSVIRMAFRGLDQTGLYRLKGTPVPEENGVYFPLSTLTRAEDSHV</sequence>
<dbReference type="AlphaFoldDB" id="W0FSP7"/>
<evidence type="ECO:0000313" key="1">
    <source>
        <dbReference type="EMBL" id="AHF25927.1"/>
    </source>
</evidence>
<name>W0FSP7_9BACT</name>
<accession>W0FSP7</accession>
<dbReference type="EMBL" id="KC246859">
    <property type="protein sequence ID" value="AHF25927.1"/>
    <property type="molecule type" value="Genomic_DNA"/>
</dbReference>